<name>A0A3S0K5X8_9BACT</name>
<sequence length="138" mass="15770">MKVPTHFRRVTRNKIIPVKTPKAASAFRLLNPRQLPVTVLEPENFFGAEAGCDFVFQAPDAPAEIYVELKGSDFPKALDQLANTIRVLQSPLQPKHCFVVIRRSPTMDLKTQKQLLNFGKKHRCTMHPPKTQHHEYTL</sequence>
<dbReference type="OrthoDB" id="1049671at2"/>
<accession>A0A3S0K5X8</accession>
<organism evidence="1 2">
    <name type="scientific">Hymenobacter gummosus</name>
    <dbReference type="NCBI Taxonomy" id="1776032"/>
    <lineage>
        <taxon>Bacteria</taxon>
        <taxon>Pseudomonadati</taxon>
        <taxon>Bacteroidota</taxon>
        <taxon>Cytophagia</taxon>
        <taxon>Cytophagales</taxon>
        <taxon>Hymenobacteraceae</taxon>
        <taxon>Hymenobacter</taxon>
    </lineage>
</organism>
<keyword evidence="2" id="KW-1185">Reference proteome</keyword>
<comment type="caution">
    <text evidence="1">The sequence shown here is derived from an EMBL/GenBank/DDBJ whole genome shotgun (WGS) entry which is preliminary data.</text>
</comment>
<gene>
    <name evidence="1" type="ORF">EJV47_11015</name>
</gene>
<dbReference type="AlphaFoldDB" id="A0A3S0K5X8"/>
<evidence type="ECO:0000313" key="2">
    <source>
        <dbReference type="Proteomes" id="UP000282184"/>
    </source>
</evidence>
<reference evidence="1 2" key="1">
    <citation type="submission" date="2018-12" db="EMBL/GenBank/DDBJ databases">
        <title>Hymenobacter gummosus sp. nov., isolated from a spring.</title>
        <authorList>
            <person name="Nie L."/>
        </authorList>
    </citation>
    <scope>NUCLEOTIDE SEQUENCE [LARGE SCALE GENOMIC DNA]</scope>
    <source>
        <strain evidence="1 2">KCTC 52166</strain>
    </source>
</reference>
<evidence type="ECO:0000313" key="1">
    <source>
        <dbReference type="EMBL" id="RTQ50158.1"/>
    </source>
</evidence>
<dbReference type="Proteomes" id="UP000282184">
    <property type="component" value="Unassembled WGS sequence"/>
</dbReference>
<dbReference type="EMBL" id="RXOF01000005">
    <property type="protein sequence ID" value="RTQ50158.1"/>
    <property type="molecule type" value="Genomic_DNA"/>
</dbReference>
<proteinExistence type="predicted"/>
<protein>
    <submittedName>
        <fullName evidence="1">Uncharacterized protein</fullName>
    </submittedName>
</protein>
<dbReference type="RefSeq" id="WP_126693208.1">
    <property type="nucleotide sequence ID" value="NZ_RXOF01000005.1"/>
</dbReference>